<accession>W8B651</accession>
<name>W8B651_CERCA</name>
<evidence type="ECO:0000256" key="1">
    <source>
        <dbReference type="SAM" id="MobiDB-lite"/>
    </source>
</evidence>
<reference evidence="3" key="1">
    <citation type="submission" date="2013-07" db="EMBL/GenBank/DDBJ databases">
        <authorList>
            <person name="Geib S."/>
        </authorList>
    </citation>
    <scope>NUCLEOTIDE SEQUENCE</scope>
</reference>
<proteinExistence type="evidence at transcript level"/>
<dbReference type="OrthoDB" id="5984008at2759"/>
<evidence type="ECO:0000256" key="2">
    <source>
        <dbReference type="SAM" id="Phobius"/>
    </source>
</evidence>
<feature type="compositionally biased region" description="Basic and acidic residues" evidence="1">
    <location>
        <begin position="149"/>
        <end position="164"/>
    </location>
</feature>
<feature type="region of interest" description="Disordered" evidence="1">
    <location>
        <begin position="106"/>
        <end position="164"/>
    </location>
</feature>
<feature type="region of interest" description="Disordered" evidence="1">
    <location>
        <begin position="1"/>
        <end position="20"/>
    </location>
</feature>
<dbReference type="AlphaFoldDB" id="W8B651"/>
<keyword evidence="2" id="KW-1133">Transmembrane helix</keyword>
<keyword evidence="2" id="KW-0472">Membrane</keyword>
<dbReference type="EMBL" id="GAMC01012483">
    <property type="protein sequence ID" value="JAB94072.1"/>
    <property type="molecule type" value="mRNA"/>
</dbReference>
<sequence length="164" mass="18473">MQLNNQPTNQPIKPNLNHPTNQPTLCRSCLPLLQQEGENDGAEELGIANLGGVYFVLFVGSIFASIYGFVEWICHVYGTARRNKVSFKTELIEEFRFVMQCSGNTRPVKYPKNSSRSRSRSSRSRSHSRSHSRSSSKSSTLSVDSLPLDESKLHHISEHTKHAK</sequence>
<feature type="transmembrane region" description="Helical" evidence="2">
    <location>
        <begin position="53"/>
        <end position="74"/>
    </location>
</feature>
<keyword evidence="2" id="KW-0812">Transmembrane</keyword>
<organism evidence="3">
    <name type="scientific">Ceratitis capitata</name>
    <name type="common">Mediterranean fruit fly</name>
    <name type="synonym">Tephritis capitata</name>
    <dbReference type="NCBI Taxonomy" id="7213"/>
    <lineage>
        <taxon>Eukaryota</taxon>
        <taxon>Metazoa</taxon>
        <taxon>Ecdysozoa</taxon>
        <taxon>Arthropoda</taxon>
        <taxon>Hexapoda</taxon>
        <taxon>Insecta</taxon>
        <taxon>Pterygota</taxon>
        <taxon>Neoptera</taxon>
        <taxon>Endopterygota</taxon>
        <taxon>Diptera</taxon>
        <taxon>Brachycera</taxon>
        <taxon>Muscomorpha</taxon>
        <taxon>Tephritoidea</taxon>
        <taxon>Tephritidae</taxon>
        <taxon>Ceratitis</taxon>
        <taxon>Ceratitis</taxon>
    </lineage>
</organism>
<evidence type="ECO:0000313" key="3">
    <source>
        <dbReference type="EMBL" id="JAB94072.1"/>
    </source>
</evidence>
<feature type="compositionally biased region" description="Basic residues" evidence="1">
    <location>
        <begin position="115"/>
        <end position="134"/>
    </location>
</feature>
<reference evidence="3" key="2">
    <citation type="journal article" date="2014" name="BMC Genomics">
        <title>A genomic perspective to assessing quality of mass-reared SIT flies used in Mediterranean fruit fly (Ceratitis capitata) eradication in California.</title>
        <authorList>
            <person name="Calla B."/>
            <person name="Hall B."/>
            <person name="Hou S."/>
            <person name="Geib S.M."/>
        </authorList>
    </citation>
    <scope>NUCLEOTIDE SEQUENCE</scope>
</reference>
<protein>
    <submittedName>
        <fullName evidence="3">Uncharacterized protein</fullName>
    </submittedName>
</protein>